<protein>
    <submittedName>
        <fullName evidence="1">Uncharacterized protein</fullName>
    </submittedName>
</protein>
<gene>
    <name evidence="1" type="ORF">METZ01_LOCUS88818</name>
</gene>
<reference evidence="1" key="1">
    <citation type="submission" date="2018-05" db="EMBL/GenBank/DDBJ databases">
        <authorList>
            <person name="Lanie J.A."/>
            <person name="Ng W.-L."/>
            <person name="Kazmierczak K.M."/>
            <person name="Andrzejewski T.M."/>
            <person name="Davidsen T.M."/>
            <person name="Wayne K.J."/>
            <person name="Tettelin H."/>
            <person name="Glass J.I."/>
            <person name="Rusch D."/>
            <person name="Podicherti R."/>
            <person name="Tsui H.-C.T."/>
            <person name="Winkler M.E."/>
        </authorList>
    </citation>
    <scope>NUCLEOTIDE SEQUENCE</scope>
</reference>
<evidence type="ECO:0000313" key="1">
    <source>
        <dbReference type="EMBL" id="SVA35964.1"/>
    </source>
</evidence>
<sequence length="44" mass="4851">MMAFDYLFLLSSGYIIQLHAHGIVVMPKIVTTVAVLTDIVKLTS</sequence>
<proteinExistence type="predicted"/>
<dbReference type="EMBL" id="UINC01007984">
    <property type="protein sequence ID" value="SVA35964.1"/>
    <property type="molecule type" value="Genomic_DNA"/>
</dbReference>
<dbReference type="AlphaFoldDB" id="A0A381V6Z0"/>
<name>A0A381V6Z0_9ZZZZ</name>
<accession>A0A381V6Z0</accession>
<organism evidence="1">
    <name type="scientific">marine metagenome</name>
    <dbReference type="NCBI Taxonomy" id="408172"/>
    <lineage>
        <taxon>unclassified sequences</taxon>
        <taxon>metagenomes</taxon>
        <taxon>ecological metagenomes</taxon>
    </lineage>
</organism>
<feature type="non-terminal residue" evidence="1">
    <location>
        <position position="44"/>
    </location>
</feature>